<proteinExistence type="predicted"/>
<sequence length="52" mass="5586">MFQGIMPPQGGGIFSGPLRTLTEDGCVSVWRSQRHVPSLSADVLAAKMQAWA</sequence>
<evidence type="ECO:0000313" key="2">
    <source>
        <dbReference type="Proteomes" id="UP000824540"/>
    </source>
</evidence>
<comment type="caution">
    <text evidence="1">The sequence shown here is derived from an EMBL/GenBank/DDBJ whole genome shotgun (WGS) entry which is preliminary data.</text>
</comment>
<dbReference type="Proteomes" id="UP000824540">
    <property type="component" value="Unassembled WGS sequence"/>
</dbReference>
<gene>
    <name evidence="1" type="ORF">JZ751_025218</name>
</gene>
<evidence type="ECO:0000313" key="1">
    <source>
        <dbReference type="EMBL" id="KAG9338782.1"/>
    </source>
</evidence>
<keyword evidence="2" id="KW-1185">Reference proteome</keyword>
<organism evidence="1 2">
    <name type="scientific">Albula glossodonta</name>
    <name type="common">roundjaw bonefish</name>
    <dbReference type="NCBI Taxonomy" id="121402"/>
    <lineage>
        <taxon>Eukaryota</taxon>
        <taxon>Metazoa</taxon>
        <taxon>Chordata</taxon>
        <taxon>Craniata</taxon>
        <taxon>Vertebrata</taxon>
        <taxon>Euteleostomi</taxon>
        <taxon>Actinopterygii</taxon>
        <taxon>Neopterygii</taxon>
        <taxon>Teleostei</taxon>
        <taxon>Albuliformes</taxon>
        <taxon>Albulidae</taxon>
        <taxon>Albula</taxon>
    </lineage>
</organism>
<protein>
    <submittedName>
        <fullName evidence="1">Uncharacterized protein</fullName>
    </submittedName>
</protein>
<name>A0A8T2NMC8_9TELE</name>
<accession>A0A8T2NMC8</accession>
<reference evidence="1" key="1">
    <citation type="thesis" date="2021" institute="BYU ScholarsArchive" country="Provo, UT, USA">
        <title>Applications of and Algorithms for Genome Assembly and Genomic Analyses with an Emphasis on Marine Teleosts.</title>
        <authorList>
            <person name="Pickett B.D."/>
        </authorList>
    </citation>
    <scope>NUCLEOTIDE SEQUENCE</scope>
    <source>
        <strain evidence="1">HI-2016</strain>
    </source>
</reference>
<dbReference type="EMBL" id="JAFBMS010000061">
    <property type="protein sequence ID" value="KAG9338782.1"/>
    <property type="molecule type" value="Genomic_DNA"/>
</dbReference>
<dbReference type="AlphaFoldDB" id="A0A8T2NMC8"/>